<dbReference type="STRING" id="83449.BON30_36095"/>
<protein>
    <submittedName>
        <fullName evidence="2">Uncharacterized protein</fullName>
    </submittedName>
</protein>
<dbReference type="AlphaFoldDB" id="A0A1L9B1G4"/>
<evidence type="ECO:0000256" key="1">
    <source>
        <dbReference type="SAM" id="MobiDB-lite"/>
    </source>
</evidence>
<comment type="caution">
    <text evidence="2">The sequence shown here is derived from an EMBL/GenBank/DDBJ whole genome shotgun (WGS) entry which is preliminary data.</text>
</comment>
<dbReference type="Proteomes" id="UP000182229">
    <property type="component" value="Unassembled WGS sequence"/>
</dbReference>
<dbReference type="RefSeq" id="WP_071903049.1">
    <property type="nucleotide sequence ID" value="NZ_MPIN01000012.1"/>
</dbReference>
<organism evidence="2 3">
    <name type="scientific">Cystobacter ferrugineus</name>
    <dbReference type="NCBI Taxonomy" id="83449"/>
    <lineage>
        <taxon>Bacteria</taxon>
        <taxon>Pseudomonadati</taxon>
        <taxon>Myxococcota</taxon>
        <taxon>Myxococcia</taxon>
        <taxon>Myxococcales</taxon>
        <taxon>Cystobacterineae</taxon>
        <taxon>Archangiaceae</taxon>
        <taxon>Cystobacter</taxon>
    </lineage>
</organism>
<reference evidence="3" key="1">
    <citation type="submission" date="2016-11" db="EMBL/GenBank/DDBJ databases">
        <authorList>
            <person name="Shukria A."/>
            <person name="Stevens D.C."/>
        </authorList>
    </citation>
    <scope>NUCLEOTIDE SEQUENCE [LARGE SCALE GENOMIC DNA]</scope>
    <source>
        <strain evidence="3">Cbfe23</strain>
    </source>
</reference>
<dbReference type="EMBL" id="MPIN01000012">
    <property type="protein sequence ID" value="OJH36023.1"/>
    <property type="molecule type" value="Genomic_DNA"/>
</dbReference>
<proteinExistence type="predicted"/>
<accession>A0A1L9B1G4</accession>
<reference evidence="2 3" key="2">
    <citation type="submission" date="2016-12" db="EMBL/GenBank/DDBJ databases">
        <title>Draft Genome Sequence of Cystobacter ferrugineus Strain Cbfe23.</title>
        <authorList>
            <person name="Akbar S."/>
            <person name="Dowd S.E."/>
            <person name="Stevens D.C."/>
        </authorList>
    </citation>
    <scope>NUCLEOTIDE SEQUENCE [LARGE SCALE GENOMIC DNA]</scope>
    <source>
        <strain evidence="2 3">Cbfe23</strain>
    </source>
</reference>
<feature type="compositionally biased region" description="Basic and acidic residues" evidence="1">
    <location>
        <begin position="8"/>
        <end position="33"/>
    </location>
</feature>
<dbReference type="OrthoDB" id="5379243at2"/>
<sequence>METAPPCPKRDGCDDTRADVHRPFQAYADRDGDGVGTPPRVVRCLDDGLPPPPGDSIHGFDPDDADLASRDTANESGLDEFLFTP</sequence>
<name>A0A1L9B1G4_9BACT</name>
<keyword evidence="3" id="KW-1185">Reference proteome</keyword>
<gene>
    <name evidence="2" type="ORF">BON30_36095</name>
</gene>
<evidence type="ECO:0000313" key="3">
    <source>
        <dbReference type="Proteomes" id="UP000182229"/>
    </source>
</evidence>
<feature type="region of interest" description="Disordered" evidence="1">
    <location>
        <begin position="1"/>
        <end position="85"/>
    </location>
</feature>
<evidence type="ECO:0000313" key="2">
    <source>
        <dbReference type="EMBL" id="OJH36023.1"/>
    </source>
</evidence>